<comment type="caution">
    <text evidence="1">The sequence shown here is derived from an EMBL/GenBank/DDBJ whole genome shotgun (WGS) entry which is preliminary data.</text>
</comment>
<dbReference type="EMBL" id="QLTW01000139">
    <property type="protein sequence ID" value="MBT9145666.1"/>
    <property type="molecule type" value="Genomic_DNA"/>
</dbReference>
<reference evidence="1 2" key="1">
    <citation type="journal article" date="2021" name="bioRxiv">
        <title>Unique metabolic strategies in Hadean analogues reveal hints for primordial physiology.</title>
        <authorList>
            <person name="Nobu M.K."/>
            <person name="Nakai R."/>
            <person name="Tamazawa S."/>
            <person name="Mori H."/>
            <person name="Toyoda A."/>
            <person name="Ijiri A."/>
            <person name="Suzuki S."/>
            <person name="Kurokawa K."/>
            <person name="Kamagata Y."/>
            <person name="Tamaki H."/>
        </authorList>
    </citation>
    <scope>NUCLEOTIDE SEQUENCE [LARGE SCALE GENOMIC DNA]</scope>
    <source>
        <strain evidence="1">BS525</strain>
    </source>
</reference>
<name>A0A9E2BHH2_PSYF1</name>
<sequence>MNALKSFPIIYKINLEDSSVRAPINLPADVYTKGVYGVSFIEASYAYNEATQELALSYPADPRVEFYHLPTGRSRRVLAVPTSFGKGEVKPSKAEKLNGMESFSLFTRSNSYSKIYYDPYRKVYYRFAEKAVDKVRFSEKKFWKHKILMLFDEEFKLIQEIEFVNTFVFPAMCFVGEKGLYVGVVEENGNENTIKFHLFTLQEAK</sequence>
<dbReference type="Pfam" id="PF13970">
    <property type="entry name" value="DUF4221"/>
    <property type="match status" value="1"/>
</dbReference>
<evidence type="ECO:0000313" key="1">
    <source>
        <dbReference type="EMBL" id="MBT9145666.1"/>
    </source>
</evidence>
<accession>A0A9E2BHH2</accession>
<dbReference type="InterPro" id="IPR025316">
    <property type="entry name" value="DUF4221"/>
</dbReference>
<organism evidence="1 2">
    <name type="scientific">Psychracetigena formicireducens</name>
    <dbReference type="NCBI Taxonomy" id="2986056"/>
    <lineage>
        <taxon>Bacteria</taxon>
        <taxon>Bacillati</taxon>
        <taxon>Candidatus Lithacetigenota</taxon>
        <taxon>Candidatus Psychracetigena</taxon>
    </lineage>
</organism>
<proteinExistence type="predicted"/>
<gene>
    <name evidence="1" type="ORF">DDT42_01541</name>
</gene>
<dbReference type="AlphaFoldDB" id="A0A9E2BHH2"/>
<dbReference type="Proteomes" id="UP000811545">
    <property type="component" value="Unassembled WGS sequence"/>
</dbReference>
<evidence type="ECO:0000313" key="2">
    <source>
        <dbReference type="Proteomes" id="UP000811545"/>
    </source>
</evidence>
<protein>
    <submittedName>
        <fullName evidence="1">Uncharacterized protein</fullName>
    </submittedName>
</protein>